<comment type="similarity">
    <text evidence="7">Belongs to the eukaryotic-type primase large subunit family.</text>
</comment>
<organism evidence="10 14">
    <name type="scientific">Halosegnis rubeus</name>
    <dbReference type="NCBI Taxonomy" id="2212850"/>
    <lineage>
        <taxon>Archaea</taxon>
        <taxon>Methanobacteriati</taxon>
        <taxon>Methanobacteriota</taxon>
        <taxon>Stenosarchaea group</taxon>
        <taxon>Halobacteria</taxon>
        <taxon>Halobacteriales</taxon>
        <taxon>Natronomonadaceae</taxon>
        <taxon>Halosegnis</taxon>
    </lineage>
</organism>
<evidence type="ECO:0000256" key="1">
    <source>
        <dbReference type="ARBA" id="ARBA00022485"/>
    </source>
</evidence>
<accession>A0A5N5UFK8</accession>
<feature type="binding site" evidence="7">
    <location>
        <position position="236"/>
    </location>
    <ligand>
        <name>[4Fe-4S] cluster</name>
        <dbReference type="ChEBI" id="CHEBI:49883"/>
    </ligand>
</feature>
<feature type="binding site" evidence="7">
    <location>
        <position position="311"/>
    </location>
    <ligand>
        <name>[4Fe-4S] cluster</name>
        <dbReference type="ChEBI" id="CHEBI:49883"/>
    </ligand>
</feature>
<evidence type="ECO:0000256" key="5">
    <source>
        <dbReference type="ARBA" id="ARBA00023004"/>
    </source>
</evidence>
<keyword evidence="3 7" id="KW-0235">DNA replication</keyword>
<dbReference type="AlphaFoldDB" id="A0A5N5UC01"/>
<dbReference type="Pfam" id="PF04104">
    <property type="entry name" value="DNA_primase_lrg"/>
    <property type="match status" value="1"/>
</dbReference>
<evidence type="ECO:0000256" key="7">
    <source>
        <dbReference type="HAMAP-Rule" id="MF_00701"/>
    </source>
</evidence>
<dbReference type="GO" id="GO:0051539">
    <property type="term" value="F:4 iron, 4 sulfur cluster binding"/>
    <property type="evidence" value="ECO:0007669"/>
    <property type="project" value="UniProtKB-UniRule"/>
</dbReference>
<keyword evidence="4 7" id="KW-0479">Metal-binding</keyword>
<dbReference type="GO" id="GO:0046872">
    <property type="term" value="F:metal ion binding"/>
    <property type="evidence" value="ECO:0007669"/>
    <property type="project" value="UniProtKB-KW"/>
</dbReference>
<keyword evidence="2 7" id="KW-0639">Primosome</keyword>
<dbReference type="Pfam" id="PF26466">
    <property type="entry name" value="DNA_primase_lrg_N"/>
    <property type="match status" value="1"/>
</dbReference>
<sequence length="334" mass="36283">MQRLHARYPFLDASREAVETADVDLATVVQEGGPAVERGVERVERALVEGTVAPESRWSVRAELLSYPVARVLVSLLDVRGAVEKYATAEATLAYERFTDDFDADTRLKSTSDDALTLPSLLADFDVGGDVTAVGDGRFEVGVTTYLELAAPLDGRRWRLATRALADGTVIVSRRELYGLLREAVRERVADGLPLSVPDSIADALAPEVETLQHALAPVESTGDVDEFEPAAFPPCIDRLVEEAREDEISVTGRYAVLTFLAATGASYAEIAAVVGDDEERHRYQYERLAGENGSQFSPPSCATMEANGDCEPDACGDFSHPLAYYEHQLRAGE</sequence>
<evidence type="ECO:0000256" key="4">
    <source>
        <dbReference type="ARBA" id="ARBA00022723"/>
    </source>
</evidence>
<feature type="domain" description="DNA primase large subunit C-terminal" evidence="8">
    <location>
        <begin position="227"/>
        <end position="311"/>
    </location>
</feature>
<comment type="cofactor">
    <cofactor evidence="7">
        <name>[4Fe-4S] cluster</name>
        <dbReference type="ChEBI" id="CHEBI:49883"/>
    </cofactor>
    <text evidence="7">Binds 1 [4Fe-4S] cluster.</text>
</comment>
<dbReference type="GO" id="GO:0006269">
    <property type="term" value="P:DNA replication, synthesis of primer"/>
    <property type="evidence" value="ECO:0007669"/>
    <property type="project" value="UniProtKB-UniRule"/>
</dbReference>
<evidence type="ECO:0000313" key="13">
    <source>
        <dbReference type="Proteomes" id="UP000326302"/>
    </source>
</evidence>
<evidence type="ECO:0000313" key="11">
    <source>
        <dbReference type="EMBL" id="KAB7517486.1"/>
    </source>
</evidence>
<gene>
    <name evidence="7" type="primary">priL</name>
    <name evidence="10" type="ORF">DM867_03280</name>
    <name evidence="9" type="ORF">DMP03_07685</name>
    <name evidence="11" type="ORF">DP108_07825</name>
</gene>
<dbReference type="GO" id="GO:0003899">
    <property type="term" value="F:DNA-directed RNA polymerase activity"/>
    <property type="evidence" value="ECO:0007669"/>
    <property type="project" value="InterPro"/>
</dbReference>
<dbReference type="CDD" id="cd06560">
    <property type="entry name" value="PriL"/>
    <property type="match status" value="1"/>
</dbReference>
<evidence type="ECO:0000313" key="14">
    <source>
        <dbReference type="Proteomes" id="UP000326865"/>
    </source>
</evidence>
<feature type="binding site" evidence="7">
    <location>
        <position position="316"/>
    </location>
    <ligand>
        <name>[4Fe-4S] cluster</name>
        <dbReference type="ChEBI" id="CHEBI:49883"/>
    </ligand>
</feature>
<evidence type="ECO:0000313" key="9">
    <source>
        <dbReference type="EMBL" id="KAB7515125.1"/>
    </source>
</evidence>
<protein>
    <recommendedName>
        <fullName evidence="7">DNA primase large subunit PriL</fullName>
    </recommendedName>
</protein>
<evidence type="ECO:0000256" key="6">
    <source>
        <dbReference type="ARBA" id="ARBA00023014"/>
    </source>
</evidence>
<name>A0A5N5UC01_9EURY</name>
<dbReference type="EMBL" id="QJOW01000003">
    <property type="protein sequence ID" value="KAB7515125.1"/>
    <property type="molecule type" value="Genomic_DNA"/>
</dbReference>
<reference evidence="12 13" key="1">
    <citation type="submission" date="2019-10" db="EMBL/GenBank/DDBJ databases">
        <title>Unraveling microbial dark matter from salterns through culturing: the case of the genus Halosegnis.</title>
        <authorList>
            <person name="Duran-Viseras A."/>
            <person name="Andrei A.-S."/>
            <person name="Vera-Gargallo B."/>
            <person name="Ghai R."/>
            <person name="Sanchez-Porro C."/>
            <person name="Ventosa A."/>
        </authorList>
    </citation>
    <scope>NUCLEOTIDE SEQUENCE [LARGE SCALE GENOMIC DNA]</scope>
    <source>
        <strain evidence="9 13">F17-44</strain>
        <strain evidence="10 14">F18-79</strain>
        <strain evidence="11 12">F19-13</strain>
    </source>
</reference>
<dbReference type="InterPro" id="IPR058560">
    <property type="entry name" value="DNA_primase_C"/>
</dbReference>
<dbReference type="Proteomes" id="UP000326207">
    <property type="component" value="Unassembled WGS sequence"/>
</dbReference>
<keyword evidence="14" id="KW-1185">Reference proteome</keyword>
<keyword evidence="6 7" id="KW-0411">Iron-sulfur</keyword>
<comment type="subunit">
    <text evidence="7">Heterodimer of a small subunit (PriS) and a large subunit (PriL).</text>
</comment>
<dbReference type="InterPro" id="IPR023642">
    <property type="entry name" value="DNA_primase_lsu_PriL"/>
</dbReference>
<dbReference type="GO" id="GO:1990077">
    <property type="term" value="C:primosome complex"/>
    <property type="evidence" value="ECO:0007669"/>
    <property type="project" value="UniProtKB-KW"/>
</dbReference>
<dbReference type="OrthoDB" id="46081at2157"/>
<dbReference type="SUPFAM" id="SSF140914">
    <property type="entry name" value="PriB N-terminal domain-like"/>
    <property type="match status" value="1"/>
</dbReference>
<proteinExistence type="inferred from homology"/>
<keyword evidence="1 7" id="KW-0004">4Fe-4S</keyword>
<accession>A0A5N5U918</accession>
<comment type="function">
    <text evidence="7">Regulatory subunit of DNA primase, an RNA polymerase that catalyzes the synthesis of short RNA molecules used as primers for DNA polymerase during DNA replication. Stabilizes and modulates the activity of the small subunit, increasing the rate of DNA synthesis, and conferring RNA synthesis capability. The DNA polymerase activity may enable DNA primase to also catalyze primer extension after primer synthesis. May also play a role in DNA repair.</text>
</comment>
<feature type="binding site" evidence="7">
    <location>
        <position position="302"/>
    </location>
    <ligand>
        <name>[4Fe-4S] cluster</name>
        <dbReference type="ChEBI" id="CHEBI:49883"/>
    </ligand>
</feature>
<dbReference type="Proteomes" id="UP000326302">
    <property type="component" value="Unassembled WGS sequence"/>
</dbReference>
<evidence type="ECO:0000256" key="3">
    <source>
        <dbReference type="ARBA" id="ARBA00022705"/>
    </source>
</evidence>
<evidence type="ECO:0000313" key="12">
    <source>
        <dbReference type="Proteomes" id="UP000326207"/>
    </source>
</evidence>
<dbReference type="HAMAP" id="MF_00701">
    <property type="entry name" value="DNA_primase_lrg_arc"/>
    <property type="match status" value="1"/>
</dbReference>
<keyword evidence="5 7" id="KW-0408">Iron</keyword>
<dbReference type="EMBL" id="QKKZ01000001">
    <property type="protein sequence ID" value="KAB7516176.1"/>
    <property type="molecule type" value="Genomic_DNA"/>
</dbReference>
<accession>A0A5N5UC01</accession>
<dbReference type="Proteomes" id="UP000326865">
    <property type="component" value="Unassembled WGS sequence"/>
</dbReference>
<evidence type="ECO:0000259" key="8">
    <source>
        <dbReference type="Pfam" id="PF04104"/>
    </source>
</evidence>
<evidence type="ECO:0000256" key="2">
    <source>
        <dbReference type="ARBA" id="ARBA00022515"/>
    </source>
</evidence>
<dbReference type="EMBL" id="QMDY01000004">
    <property type="protein sequence ID" value="KAB7517486.1"/>
    <property type="molecule type" value="Genomic_DNA"/>
</dbReference>
<evidence type="ECO:0000313" key="10">
    <source>
        <dbReference type="EMBL" id="KAB7516176.1"/>
    </source>
</evidence>
<dbReference type="RefSeq" id="WP_152120129.1">
    <property type="nucleotide sequence ID" value="NZ_QJOW01000003.1"/>
</dbReference>
<comment type="caution">
    <text evidence="10">The sequence shown here is derived from an EMBL/GenBank/DDBJ whole genome shotgun (WGS) entry which is preliminary data.</text>
</comment>